<dbReference type="AlphaFoldDB" id="A0A6C0EMH6"/>
<dbReference type="EMBL" id="MN738863">
    <property type="protein sequence ID" value="QHT28555.1"/>
    <property type="molecule type" value="Genomic_DNA"/>
</dbReference>
<reference evidence="1" key="1">
    <citation type="journal article" date="2020" name="Nature">
        <title>Giant virus diversity and host interactions through global metagenomics.</title>
        <authorList>
            <person name="Schulz F."/>
            <person name="Roux S."/>
            <person name="Paez-Espino D."/>
            <person name="Jungbluth S."/>
            <person name="Walsh D.A."/>
            <person name="Denef V.J."/>
            <person name="McMahon K.D."/>
            <person name="Konstantinidis K.T."/>
            <person name="Eloe-Fadrosh E.A."/>
            <person name="Kyrpides N.C."/>
            <person name="Woyke T."/>
        </authorList>
    </citation>
    <scope>NUCLEOTIDE SEQUENCE</scope>
    <source>
        <strain evidence="1">GVMAG-M-3300001351-8</strain>
    </source>
</reference>
<evidence type="ECO:0000313" key="1">
    <source>
        <dbReference type="EMBL" id="QHT28555.1"/>
    </source>
</evidence>
<accession>A0A6C0EMH6</accession>
<sequence length="71" mass="8444">MPKLPSQKLVAVYKTILKLTEKRVQHYSPHLNLAHFNIPQNIKEDKLLENLSDLSNYIEHPYYAHIYIKNK</sequence>
<organism evidence="1">
    <name type="scientific">viral metagenome</name>
    <dbReference type="NCBI Taxonomy" id="1070528"/>
    <lineage>
        <taxon>unclassified sequences</taxon>
        <taxon>metagenomes</taxon>
        <taxon>organismal metagenomes</taxon>
    </lineage>
</organism>
<name>A0A6C0EMH6_9ZZZZ</name>
<protein>
    <submittedName>
        <fullName evidence="1">Uncharacterized protein</fullName>
    </submittedName>
</protein>
<proteinExistence type="predicted"/>